<evidence type="ECO:0000256" key="4">
    <source>
        <dbReference type="PROSITE-ProRule" id="PRU00175"/>
    </source>
</evidence>
<keyword evidence="1" id="KW-0479">Metal-binding</keyword>
<dbReference type="Pfam" id="PF13639">
    <property type="entry name" value="zf-RING_2"/>
    <property type="match status" value="1"/>
</dbReference>
<feature type="compositionally biased region" description="Low complexity" evidence="5">
    <location>
        <begin position="144"/>
        <end position="156"/>
    </location>
</feature>
<dbReference type="GO" id="GO:0008270">
    <property type="term" value="F:zinc ion binding"/>
    <property type="evidence" value="ECO:0007669"/>
    <property type="project" value="UniProtKB-KW"/>
</dbReference>
<dbReference type="EMBL" id="WHWC01000018">
    <property type="protein sequence ID" value="KAG8364747.1"/>
    <property type="molecule type" value="Genomic_DNA"/>
</dbReference>
<keyword evidence="8" id="KW-1185">Reference proteome</keyword>
<dbReference type="PANTHER" id="PTHR45931:SF16">
    <property type="entry name" value="RING_U-BOX SUPERFAMILY PROTEIN"/>
    <property type="match status" value="1"/>
</dbReference>
<dbReference type="Proteomes" id="UP000826271">
    <property type="component" value="Unassembled WGS sequence"/>
</dbReference>
<dbReference type="PANTHER" id="PTHR45931">
    <property type="entry name" value="SI:CH211-59O9.10"/>
    <property type="match status" value="1"/>
</dbReference>
<name>A0AAV6W8H0_9LAMI</name>
<dbReference type="SUPFAM" id="SSF57850">
    <property type="entry name" value="RING/U-box"/>
    <property type="match status" value="1"/>
</dbReference>
<reference evidence="7" key="1">
    <citation type="submission" date="2019-10" db="EMBL/GenBank/DDBJ databases">
        <authorList>
            <person name="Zhang R."/>
            <person name="Pan Y."/>
            <person name="Wang J."/>
            <person name="Ma R."/>
            <person name="Yu S."/>
        </authorList>
    </citation>
    <scope>NUCLEOTIDE SEQUENCE</scope>
    <source>
        <strain evidence="7">LA-IB0</strain>
        <tissue evidence="7">Leaf</tissue>
    </source>
</reference>
<proteinExistence type="predicted"/>
<sequence>MSRSSSNFSAQENWRPGQEDFWLYLPAARTGIRTSDHLYPRGRSQVPWWLSEERSLGGPINYGLPSFPSSAPPRSSLQLVLINEYNTYPRAQNHTPHGNQITALDEESRWSSTEEEQKQAAISSKLRKQLYSPHMSNIVKRLGTSKSTGSSSSSVNKKYDDDDDGKRCAVCLDDFVTKEFVTVTPCNHMFHEECIVPWVKTNRKCPVCRFLIAP</sequence>
<evidence type="ECO:0000256" key="5">
    <source>
        <dbReference type="SAM" id="MobiDB-lite"/>
    </source>
</evidence>
<dbReference type="InterPro" id="IPR001841">
    <property type="entry name" value="Znf_RING"/>
</dbReference>
<evidence type="ECO:0000313" key="8">
    <source>
        <dbReference type="Proteomes" id="UP000826271"/>
    </source>
</evidence>
<comment type="caution">
    <text evidence="7">The sequence shown here is derived from an EMBL/GenBank/DDBJ whole genome shotgun (WGS) entry which is preliminary data.</text>
</comment>
<feature type="region of interest" description="Disordered" evidence="5">
    <location>
        <begin position="142"/>
        <end position="163"/>
    </location>
</feature>
<gene>
    <name evidence="7" type="ORF">BUALT_Bualt18G0030800</name>
</gene>
<evidence type="ECO:0000259" key="6">
    <source>
        <dbReference type="PROSITE" id="PS50089"/>
    </source>
</evidence>
<keyword evidence="2 4" id="KW-0863">Zinc-finger</keyword>
<dbReference type="Gene3D" id="3.30.40.10">
    <property type="entry name" value="Zinc/RING finger domain, C3HC4 (zinc finger)"/>
    <property type="match status" value="1"/>
</dbReference>
<dbReference type="GO" id="GO:0005634">
    <property type="term" value="C:nucleus"/>
    <property type="evidence" value="ECO:0007669"/>
    <property type="project" value="TreeGrafter"/>
</dbReference>
<feature type="domain" description="RING-type" evidence="6">
    <location>
        <begin position="168"/>
        <end position="209"/>
    </location>
</feature>
<dbReference type="InterPro" id="IPR051834">
    <property type="entry name" value="RING_finger_E3_ligase"/>
</dbReference>
<accession>A0AAV6W8H0</accession>
<dbReference type="SMART" id="SM00184">
    <property type="entry name" value="RING"/>
    <property type="match status" value="1"/>
</dbReference>
<evidence type="ECO:0000313" key="7">
    <source>
        <dbReference type="EMBL" id="KAG8364747.1"/>
    </source>
</evidence>
<dbReference type="AlphaFoldDB" id="A0AAV6W8H0"/>
<evidence type="ECO:0000256" key="2">
    <source>
        <dbReference type="ARBA" id="ARBA00022771"/>
    </source>
</evidence>
<dbReference type="GO" id="GO:0061630">
    <property type="term" value="F:ubiquitin protein ligase activity"/>
    <property type="evidence" value="ECO:0007669"/>
    <property type="project" value="TreeGrafter"/>
</dbReference>
<evidence type="ECO:0000256" key="1">
    <source>
        <dbReference type="ARBA" id="ARBA00022723"/>
    </source>
</evidence>
<dbReference type="PROSITE" id="PS50089">
    <property type="entry name" value="ZF_RING_2"/>
    <property type="match status" value="1"/>
</dbReference>
<dbReference type="InterPro" id="IPR013083">
    <property type="entry name" value="Znf_RING/FYVE/PHD"/>
</dbReference>
<protein>
    <recommendedName>
        <fullName evidence="6">RING-type domain-containing protein</fullName>
    </recommendedName>
</protein>
<organism evidence="7 8">
    <name type="scientific">Buddleja alternifolia</name>
    <dbReference type="NCBI Taxonomy" id="168488"/>
    <lineage>
        <taxon>Eukaryota</taxon>
        <taxon>Viridiplantae</taxon>
        <taxon>Streptophyta</taxon>
        <taxon>Embryophyta</taxon>
        <taxon>Tracheophyta</taxon>
        <taxon>Spermatophyta</taxon>
        <taxon>Magnoliopsida</taxon>
        <taxon>eudicotyledons</taxon>
        <taxon>Gunneridae</taxon>
        <taxon>Pentapetalae</taxon>
        <taxon>asterids</taxon>
        <taxon>lamiids</taxon>
        <taxon>Lamiales</taxon>
        <taxon>Scrophulariaceae</taxon>
        <taxon>Buddlejeae</taxon>
        <taxon>Buddleja</taxon>
    </lineage>
</organism>
<keyword evidence="3" id="KW-0862">Zinc</keyword>
<evidence type="ECO:0000256" key="3">
    <source>
        <dbReference type="ARBA" id="ARBA00022833"/>
    </source>
</evidence>
<dbReference type="GO" id="GO:0006511">
    <property type="term" value="P:ubiquitin-dependent protein catabolic process"/>
    <property type="evidence" value="ECO:0007669"/>
    <property type="project" value="TreeGrafter"/>
</dbReference>